<gene>
    <name evidence="7" type="ORF">KIW84_031570</name>
</gene>
<feature type="transmembrane region" description="Helical" evidence="6">
    <location>
        <begin position="77"/>
        <end position="99"/>
    </location>
</feature>
<name>A0A9D4XV92_PEA</name>
<evidence type="ECO:0000256" key="6">
    <source>
        <dbReference type="SAM" id="Phobius"/>
    </source>
</evidence>
<keyword evidence="3 6" id="KW-0812">Transmembrane</keyword>
<dbReference type="Gramene" id="Psat03G0157000-T1">
    <property type="protein sequence ID" value="KAI5425800.1"/>
    <property type="gene ID" value="KIW84_031570"/>
</dbReference>
<evidence type="ECO:0000256" key="2">
    <source>
        <dbReference type="ARBA" id="ARBA00008821"/>
    </source>
</evidence>
<keyword evidence="4 6" id="KW-1133">Transmembrane helix</keyword>
<accession>A0A9D4XV92</accession>
<evidence type="ECO:0000313" key="8">
    <source>
        <dbReference type="Proteomes" id="UP001058974"/>
    </source>
</evidence>
<evidence type="ECO:0000313" key="7">
    <source>
        <dbReference type="EMBL" id="KAI5425800.1"/>
    </source>
</evidence>
<organism evidence="7 8">
    <name type="scientific">Pisum sativum</name>
    <name type="common">Garden pea</name>
    <name type="synonym">Lathyrus oleraceus</name>
    <dbReference type="NCBI Taxonomy" id="3888"/>
    <lineage>
        <taxon>Eukaryota</taxon>
        <taxon>Viridiplantae</taxon>
        <taxon>Streptophyta</taxon>
        <taxon>Embryophyta</taxon>
        <taxon>Tracheophyta</taxon>
        <taxon>Spermatophyta</taxon>
        <taxon>Magnoliopsida</taxon>
        <taxon>eudicotyledons</taxon>
        <taxon>Gunneridae</taxon>
        <taxon>Pentapetalae</taxon>
        <taxon>rosids</taxon>
        <taxon>fabids</taxon>
        <taxon>Fabales</taxon>
        <taxon>Fabaceae</taxon>
        <taxon>Papilionoideae</taxon>
        <taxon>50 kb inversion clade</taxon>
        <taxon>NPAAA clade</taxon>
        <taxon>Hologalegina</taxon>
        <taxon>IRL clade</taxon>
        <taxon>Fabeae</taxon>
        <taxon>Lathyrus</taxon>
    </lineage>
</organism>
<keyword evidence="8" id="KW-1185">Reference proteome</keyword>
<reference evidence="7 8" key="1">
    <citation type="journal article" date="2022" name="Nat. Genet.">
        <title>Improved pea reference genome and pan-genome highlight genomic features and evolutionary characteristics.</title>
        <authorList>
            <person name="Yang T."/>
            <person name="Liu R."/>
            <person name="Luo Y."/>
            <person name="Hu S."/>
            <person name="Wang D."/>
            <person name="Wang C."/>
            <person name="Pandey M.K."/>
            <person name="Ge S."/>
            <person name="Xu Q."/>
            <person name="Li N."/>
            <person name="Li G."/>
            <person name="Huang Y."/>
            <person name="Saxena R.K."/>
            <person name="Ji Y."/>
            <person name="Li M."/>
            <person name="Yan X."/>
            <person name="He Y."/>
            <person name="Liu Y."/>
            <person name="Wang X."/>
            <person name="Xiang C."/>
            <person name="Varshney R.K."/>
            <person name="Ding H."/>
            <person name="Gao S."/>
            <person name="Zong X."/>
        </authorList>
    </citation>
    <scope>NUCLEOTIDE SEQUENCE [LARGE SCALE GENOMIC DNA]</scope>
    <source>
        <strain evidence="7 8">cv. Zhongwan 6</strain>
    </source>
</reference>
<comment type="subcellular location">
    <subcellularLocation>
        <location evidence="1">Membrane</location>
        <topology evidence="1">Multi-pass membrane protein</topology>
    </subcellularLocation>
</comment>
<feature type="transmembrane region" description="Helical" evidence="6">
    <location>
        <begin position="44"/>
        <end position="65"/>
    </location>
</feature>
<dbReference type="Pfam" id="PF00860">
    <property type="entry name" value="Xan_ur_permease"/>
    <property type="match status" value="1"/>
</dbReference>
<protein>
    <submittedName>
        <fullName evidence="7">Uncharacterized protein</fullName>
    </submittedName>
</protein>
<dbReference type="EMBL" id="JAMSHJ010000003">
    <property type="protein sequence ID" value="KAI5425800.1"/>
    <property type="molecule type" value="Genomic_DNA"/>
</dbReference>
<comment type="similarity">
    <text evidence="2">Belongs to the nucleobase:cation symporter-2 (NCS2) (TC 2.A.40) family.</text>
</comment>
<evidence type="ECO:0000256" key="3">
    <source>
        <dbReference type="ARBA" id="ARBA00022692"/>
    </source>
</evidence>
<evidence type="ECO:0000256" key="5">
    <source>
        <dbReference type="ARBA" id="ARBA00023136"/>
    </source>
</evidence>
<evidence type="ECO:0000256" key="1">
    <source>
        <dbReference type="ARBA" id="ARBA00004141"/>
    </source>
</evidence>
<dbReference type="AlphaFoldDB" id="A0A9D4XV92"/>
<proteinExistence type="inferred from homology"/>
<dbReference type="Proteomes" id="UP001058974">
    <property type="component" value="Chromosome 3"/>
</dbReference>
<dbReference type="GO" id="GO:0022857">
    <property type="term" value="F:transmembrane transporter activity"/>
    <property type="evidence" value="ECO:0007669"/>
    <property type="project" value="InterPro"/>
</dbReference>
<dbReference type="PANTHER" id="PTHR11119">
    <property type="entry name" value="XANTHINE-URACIL / VITAMIN C PERMEASE FAMILY MEMBER"/>
    <property type="match status" value="1"/>
</dbReference>
<dbReference type="InterPro" id="IPR006043">
    <property type="entry name" value="NCS2"/>
</dbReference>
<evidence type="ECO:0000256" key="4">
    <source>
        <dbReference type="ARBA" id="ARBA00022989"/>
    </source>
</evidence>
<comment type="caution">
    <text evidence="7">The sequence shown here is derived from an EMBL/GenBank/DDBJ whole genome shotgun (WGS) entry which is preliminary data.</text>
</comment>
<keyword evidence="5 6" id="KW-0472">Membrane</keyword>
<dbReference type="GO" id="GO:0016020">
    <property type="term" value="C:membrane"/>
    <property type="evidence" value="ECO:0007669"/>
    <property type="project" value="UniProtKB-SubCell"/>
</dbReference>
<sequence length="252" mass="28392">MGLFPDPHERFRHSMRAIQGSFDYFFFCSNHDWLFLDSGEFSQVLSPLSMFPLVTLIGLGFFGLWFPRLADYAEIGLLALVLLALLLDNMFGMATGFAASVQNAGLLSLSRVRSRRVIQISAGFMLFFSILGKFGAVMVVIPLPVEATVYCVLFAYVASVRFGFLQFCNLQKEIICLKPYGRYNHAGFQRRNNNRGSSDLLVAFDVSRLQSVRFSLATCRPLHKHAVRHWEGQKAIRRHVSLTAVQLPAAFP</sequence>